<proteinExistence type="predicted"/>
<feature type="compositionally biased region" description="Polar residues" evidence="1">
    <location>
        <begin position="64"/>
        <end position="76"/>
    </location>
</feature>
<dbReference type="EMBL" id="BMDX01000009">
    <property type="protein sequence ID" value="GGA79005.1"/>
    <property type="molecule type" value="Genomic_DNA"/>
</dbReference>
<evidence type="ECO:0000313" key="2">
    <source>
        <dbReference type="EMBL" id="GGA79005.1"/>
    </source>
</evidence>
<dbReference type="RefSeq" id="WP_143824522.1">
    <property type="nucleotide sequence ID" value="NZ_BMDX01000009.1"/>
</dbReference>
<dbReference type="Proteomes" id="UP000619743">
    <property type="component" value="Unassembled WGS sequence"/>
</dbReference>
<accession>A0A8J2U5M7</accession>
<reference evidence="3" key="1">
    <citation type="journal article" date="2019" name="Int. J. Syst. Evol. Microbiol.">
        <title>The Global Catalogue of Microorganisms (GCM) 10K type strain sequencing project: providing services to taxonomists for standard genome sequencing and annotation.</title>
        <authorList>
            <consortium name="The Broad Institute Genomics Platform"/>
            <consortium name="The Broad Institute Genome Sequencing Center for Infectious Disease"/>
            <person name="Wu L."/>
            <person name="Ma J."/>
        </authorList>
    </citation>
    <scope>NUCLEOTIDE SEQUENCE [LARGE SCALE GENOMIC DNA]</scope>
    <source>
        <strain evidence="3">CGMCC 1.10130</strain>
    </source>
</reference>
<keyword evidence="3" id="KW-1185">Reference proteome</keyword>
<evidence type="ECO:0000313" key="3">
    <source>
        <dbReference type="Proteomes" id="UP000619743"/>
    </source>
</evidence>
<protein>
    <submittedName>
        <fullName evidence="2">Uncharacterized protein</fullName>
    </submittedName>
</protein>
<feature type="region of interest" description="Disordered" evidence="1">
    <location>
        <begin position="49"/>
        <end position="76"/>
    </location>
</feature>
<sequence length="102" mass="11186">MPDYQAIVDQAVAHIRAQHQQPTVARVKRHLSQPVPLAILMPAVKAAQQSDSGADSARKVVEQASESPQVEPMTNEQLTQAVRQLQQQVISLQQQISELRGG</sequence>
<dbReference type="AlphaFoldDB" id="A0A8J2U5M7"/>
<evidence type="ECO:0000256" key="1">
    <source>
        <dbReference type="SAM" id="MobiDB-lite"/>
    </source>
</evidence>
<name>A0A8J2U5M7_9GAMM</name>
<comment type="caution">
    <text evidence="2">The sequence shown here is derived from an EMBL/GenBank/DDBJ whole genome shotgun (WGS) entry which is preliminary data.</text>
</comment>
<gene>
    <name evidence="2" type="ORF">GCM10011369_21210</name>
</gene>
<organism evidence="2 3">
    <name type="scientific">Neiella marina</name>
    <dbReference type="NCBI Taxonomy" id="508461"/>
    <lineage>
        <taxon>Bacteria</taxon>
        <taxon>Pseudomonadati</taxon>
        <taxon>Pseudomonadota</taxon>
        <taxon>Gammaproteobacteria</taxon>
        <taxon>Alteromonadales</taxon>
        <taxon>Echinimonadaceae</taxon>
        <taxon>Neiella</taxon>
    </lineage>
</organism>